<keyword evidence="4" id="KW-0597">Phosphoprotein</keyword>
<accession>A0A7S2YKB5</accession>
<keyword evidence="7" id="KW-0560">Oxidoreductase</keyword>
<keyword evidence="5" id="KW-0276">Fatty acid metabolism</keyword>
<evidence type="ECO:0000256" key="11">
    <source>
        <dbReference type="ARBA" id="ARBA00037124"/>
    </source>
</evidence>
<proteinExistence type="predicted"/>
<evidence type="ECO:0000256" key="4">
    <source>
        <dbReference type="ARBA" id="ARBA00022553"/>
    </source>
</evidence>
<dbReference type="Pfam" id="PF13561">
    <property type="entry name" value="adh_short_C2"/>
    <property type="match status" value="1"/>
</dbReference>
<dbReference type="GO" id="GO:0006633">
    <property type="term" value="P:fatty acid biosynthetic process"/>
    <property type="evidence" value="ECO:0007669"/>
    <property type="project" value="UniProtKB-KW"/>
</dbReference>
<comment type="catalytic activity">
    <reaction evidence="16">
        <text>(2E)-tetradecenoyl-CoA + NADPH + H(+) = tetradecanoyl-CoA + NADP(+)</text>
        <dbReference type="Rhea" id="RHEA:44968"/>
        <dbReference type="ChEBI" id="CHEBI:15378"/>
        <dbReference type="ChEBI" id="CHEBI:57385"/>
        <dbReference type="ChEBI" id="CHEBI:57783"/>
        <dbReference type="ChEBI" id="CHEBI:58349"/>
        <dbReference type="ChEBI" id="CHEBI:61405"/>
    </reaction>
    <physiologicalReaction direction="left-to-right" evidence="16">
        <dbReference type="Rhea" id="RHEA:44969"/>
    </physiologicalReaction>
</comment>
<comment type="catalytic activity">
    <reaction evidence="17">
        <text>(2E)-hexenoyl-CoA + NADPH + H(+) = hexanoyl-CoA + NADP(+)</text>
        <dbReference type="Rhea" id="RHEA:44956"/>
        <dbReference type="ChEBI" id="CHEBI:15378"/>
        <dbReference type="ChEBI" id="CHEBI:57783"/>
        <dbReference type="ChEBI" id="CHEBI:58349"/>
        <dbReference type="ChEBI" id="CHEBI:62077"/>
        <dbReference type="ChEBI" id="CHEBI:62620"/>
    </reaction>
    <physiologicalReaction direction="left-to-right" evidence="17">
        <dbReference type="Rhea" id="RHEA:44957"/>
    </physiologicalReaction>
</comment>
<evidence type="ECO:0000256" key="20">
    <source>
        <dbReference type="ARBA" id="ARBA00049559"/>
    </source>
</evidence>
<dbReference type="SUPFAM" id="SSF51735">
    <property type="entry name" value="NAD(P)-binding Rossmann-fold domains"/>
    <property type="match status" value="1"/>
</dbReference>
<dbReference type="InterPro" id="IPR052388">
    <property type="entry name" value="Peroxisomal_t2-enoyl-CoA_red"/>
</dbReference>
<keyword evidence="6" id="KW-0521">NADP</keyword>
<dbReference type="GO" id="GO:0033306">
    <property type="term" value="P:phytol metabolic process"/>
    <property type="evidence" value="ECO:0007669"/>
    <property type="project" value="TreeGrafter"/>
</dbReference>
<dbReference type="PANTHER" id="PTHR24317:SF7">
    <property type="entry name" value="PEROXISOMAL TRANS-2-ENOYL-COA REDUCTASE"/>
    <property type="match status" value="1"/>
</dbReference>
<dbReference type="InterPro" id="IPR036291">
    <property type="entry name" value="NAD(P)-bd_dom_sf"/>
</dbReference>
<evidence type="ECO:0000256" key="12">
    <source>
        <dbReference type="ARBA" id="ARBA00038622"/>
    </source>
</evidence>
<evidence type="ECO:0000256" key="18">
    <source>
        <dbReference type="ARBA" id="ARBA00049251"/>
    </source>
</evidence>
<reference evidence="21" key="1">
    <citation type="submission" date="2021-01" db="EMBL/GenBank/DDBJ databases">
        <authorList>
            <person name="Corre E."/>
            <person name="Pelletier E."/>
            <person name="Niang G."/>
            <person name="Scheremetjew M."/>
            <person name="Finn R."/>
            <person name="Kale V."/>
            <person name="Holt S."/>
            <person name="Cochrane G."/>
            <person name="Meng A."/>
            <person name="Brown T."/>
            <person name="Cohen L."/>
        </authorList>
    </citation>
    <scope>NUCLEOTIDE SEQUENCE</scope>
    <source>
        <strain evidence="21">CCMP125</strain>
    </source>
</reference>
<evidence type="ECO:0000256" key="2">
    <source>
        <dbReference type="ARBA" id="ARBA00005189"/>
    </source>
</evidence>
<keyword evidence="10" id="KW-0275">Fatty acid biosynthesis</keyword>
<evidence type="ECO:0000256" key="13">
    <source>
        <dbReference type="ARBA" id="ARBA00038849"/>
    </source>
</evidence>
<gene>
    <name evidence="21" type="ORF">APAL1065_LOCUS19650</name>
</gene>
<comment type="subunit">
    <text evidence="12">Interacts with PEX5, probably required to target it into peroxisomes.</text>
</comment>
<evidence type="ECO:0000256" key="3">
    <source>
        <dbReference type="ARBA" id="ARBA00022516"/>
    </source>
</evidence>
<evidence type="ECO:0000313" key="21">
    <source>
        <dbReference type="EMBL" id="CAD9980702.1"/>
    </source>
</evidence>
<keyword evidence="3" id="KW-0444">Lipid biosynthesis</keyword>
<protein>
    <recommendedName>
        <fullName evidence="14">Peroxisomal trans-2-enoyl-CoA reductase</fullName>
        <ecNumber evidence="13">1.3.1.38</ecNumber>
    </recommendedName>
</protein>
<comment type="subcellular location">
    <subcellularLocation>
        <location evidence="1">Peroxisome</location>
    </subcellularLocation>
</comment>
<dbReference type="EMBL" id="HBHT01029257">
    <property type="protein sequence ID" value="CAD9980702.1"/>
    <property type="molecule type" value="Transcribed_RNA"/>
</dbReference>
<evidence type="ECO:0000256" key="16">
    <source>
        <dbReference type="ARBA" id="ARBA00048686"/>
    </source>
</evidence>
<dbReference type="GO" id="GO:0005777">
    <property type="term" value="C:peroxisome"/>
    <property type="evidence" value="ECO:0007669"/>
    <property type="project" value="UniProtKB-SubCell"/>
</dbReference>
<dbReference type="PRINTS" id="PR00081">
    <property type="entry name" value="GDHRDH"/>
</dbReference>
<comment type="pathway">
    <text evidence="2">Lipid metabolism.</text>
</comment>
<dbReference type="AlphaFoldDB" id="A0A7S2YKB5"/>
<organism evidence="21">
    <name type="scientific">Entomoneis paludosa</name>
    <dbReference type="NCBI Taxonomy" id="265537"/>
    <lineage>
        <taxon>Eukaryota</taxon>
        <taxon>Sar</taxon>
        <taxon>Stramenopiles</taxon>
        <taxon>Ochrophyta</taxon>
        <taxon>Bacillariophyta</taxon>
        <taxon>Bacillariophyceae</taxon>
        <taxon>Bacillariophycidae</taxon>
        <taxon>Entomoneidaceae</taxon>
        <taxon>Entomoneis</taxon>
    </lineage>
</organism>
<comment type="catalytic activity">
    <reaction evidence="18">
        <text>a (2E)-enoyl-CoA + NADPH + H(+) = a 2,3-saturated acyl-CoA + NADP(+)</text>
        <dbReference type="Rhea" id="RHEA:33763"/>
        <dbReference type="ChEBI" id="CHEBI:15378"/>
        <dbReference type="ChEBI" id="CHEBI:57783"/>
        <dbReference type="ChEBI" id="CHEBI:58349"/>
        <dbReference type="ChEBI" id="CHEBI:58856"/>
        <dbReference type="ChEBI" id="CHEBI:65111"/>
        <dbReference type="EC" id="1.3.1.38"/>
    </reaction>
    <physiologicalReaction direction="left-to-right" evidence="18">
        <dbReference type="Rhea" id="RHEA:33764"/>
    </physiologicalReaction>
</comment>
<comment type="function">
    <text evidence="11">Participates in chain elongation of fatty acids. Catalyzes the reduction of trans-2-enoyl-CoAs of varying chain lengths from 6:1 to 16:1, having maximum activity with 10:1 CoA. Has no 2,4-dienoyl-CoA reductase activity.</text>
</comment>
<evidence type="ECO:0000256" key="19">
    <source>
        <dbReference type="ARBA" id="ARBA00049386"/>
    </source>
</evidence>
<keyword evidence="8" id="KW-0443">Lipid metabolism</keyword>
<evidence type="ECO:0000256" key="5">
    <source>
        <dbReference type="ARBA" id="ARBA00022832"/>
    </source>
</evidence>
<evidence type="ECO:0000256" key="17">
    <source>
        <dbReference type="ARBA" id="ARBA00049108"/>
    </source>
</evidence>
<evidence type="ECO:0000256" key="10">
    <source>
        <dbReference type="ARBA" id="ARBA00023160"/>
    </source>
</evidence>
<dbReference type="PANTHER" id="PTHR24317">
    <property type="entry name" value="PEROXISOMAL TRANS-2-ENOYL-COA REDUCTASE"/>
    <property type="match status" value="1"/>
</dbReference>
<name>A0A7S2YKB5_9STRA</name>
<evidence type="ECO:0000256" key="6">
    <source>
        <dbReference type="ARBA" id="ARBA00022857"/>
    </source>
</evidence>
<evidence type="ECO:0000256" key="9">
    <source>
        <dbReference type="ARBA" id="ARBA00023140"/>
    </source>
</evidence>
<evidence type="ECO:0000256" key="14">
    <source>
        <dbReference type="ARBA" id="ARBA00041063"/>
    </source>
</evidence>
<evidence type="ECO:0000256" key="1">
    <source>
        <dbReference type="ARBA" id="ARBA00004275"/>
    </source>
</evidence>
<dbReference type="InterPro" id="IPR002347">
    <property type="entry name" value="SDR_fam"/>
</dbReference>
<dbReference type="EC" id="1.3.1.38" evidence="13"/>
<dbReference type="Gene3D" id="3.40.50.720">
    <property type="entry name" value="NAD(P)-binding Rossmann-like Domain"/>
    <property type="match status" value="1"/>
</dbReference>
<evidence type="ECO:0000256" key="15">
    <source>
        <dbReference type="ARBA" id="ARBA00047570"/>
    </source>
</evidence>
<keyword evidence="9" id="KW-0576">Peroxisome</keyword>
<evidence type="ECO:0000256" key="8">
    <source>
        <dbReference type="ARBA" id="ARBA00023098"/>
    </source>
</evidence>
<dbReference type="GO" id="GO:0019166">
    <property type="term" value="F:trans-2-enoyl-CoA reductase (NADPH) activity"/>
    <property type="evidence" value="ECO:0007669"/>
    <property type="project" value="UniProtKB-EC"/>
</dbReference>
<comment type="catalytic activity">
    <reaction evidence="20">
        <text>(2E)-octenoyl-CoA + NADPH + H(+) = octanoyl-CoA + NADP(+)</text>
        <dbReference type="Rhea" id="RHEA:44952"/>
        <dbReference type="ChEBI" id="CHEBI:15378"/>
        <dbReference type="ChEBI" id="CHEBI:57386"/>
        <dbReference type="ChEBI" id="CHEBI:57783"/>
        <dbReference type="ChEBI" id="CHEBI:58349"/>
        <dbReference type="ChEBI" id="CHEBI:62242"/>
    </reaction>
    <physiologicalReaction direction="left-to-right" evidence="20">
        <dbReference type="Rhea" id="RHEA:44953"/>
    </physiologicalReaction>
</comment>
<comment type="catalytic activity">
    <reaction evidence="19">
        <text>(2E)-decenoyl-CoA + NADPH + H(+) = decanoyl-CoA + NADP(+)</text>
        <dbReference type="Rhea" id="RHEA:44960"/>
        <dbReference type="ChEBI" id="CHEBI:15378"/>
        <dbReference type="ChEBI" id="CHEBI:57783"/>
        <dbReference type="ChEBI" id="CHEBI:58349"/>
        <dbReference type="ChEBI" id="CHEBI:61406"/>
        <dbReference type="ChEBI" id="CHEBI:61430"/>
    </reaction>
    <physiologicalReaction direction="left-to-right" evidence="19">
        <dbReference type="Rhea" id="RHEA:44961"/>
    </physiologicalReaction>
</comment>
<evidence type="ECO:0000256" key="7">
    <source>
        <dbReference type="ARBA" id="ARBA00023002"/>
    </source>
</evidence>
<sequence length="300" mass="31776">MNWTSVFRPNLFEGRVALVTGGGTGIGRTIVTELAYLGCTVIIASRQEEVCQEAAQEINQALPTTCVGKVLAGPATNIRKVESVAALIEYCIQATPSKALHYVVNNAGGQFISPAEDLSPRGFQAVVETNLVGTFLVCQQAYVQSMSSHNAVEAGFACSIVNITLGNRNGMPYMVHSGAARAGVENMTATLCTEWIESGVRINCVRPGVIWTESGFAAYGEQGAAYAQKLLPSMPAKRFGTPQEVGSAVVWLLSDAASYVTGAVLCVDGGSSYTYLPLVDIPNEMNLPTYGTPLPTQARL</sequence>
<comment type="catalytic activity">
    <reaction evidence="15">
        <text>(2E)-dodecenoyl-CoA + NADPH + H(+) = dodecanoyl-CoA + NADP(+)</text>
        <dbReference type="Rhea" id="RHEA:44964"/>
        <dbReference type="ChEBI" id="CHEBI:15378"/>
        <dbReference type="ChEBI" id="CHEBI:57330"/>
        <dbReference type="ChEBI" id="CHEBI:57375"/>
        <dbReference type="ChEBI" id="CHEBI:57783"/>
        <dbReference type="ChEBI" id="CHEBI:58349"/>
    </reaction>
    <physiologicalReaction direction="left-to-right" evidence="15">
        <dbReference type="Rhea" id="RHEA:44965"/>
    </physiologicalReaction>
</comment>